<evidence type="ECO:0000256" key="3">
    <source>
        <dbReference type="SAM" id="SignalP"/>
    </source>
</evidence>
<comment type="similarity">
    <text evidence="1 2">Belongs to the glycosyl hydrolase 12 (cellulase H) family.</text>
</comment>
<feature type="chain" id="PRO_5043719357" description="Glycoside hydrolase family 12 protein" evidence="3">
    <location>
        <begin position="16"/>
        <end position="323"/>
    </location>
</feature>
<dbReference type="Gene3D" id="2.60.120.180">
    <property type="match status" value="1"/>
</dbReference>
<dbReference type="InterPro" id="IPR013320">
    <property type="entry name" value="ConA-like_dom_sf"/>
</dbReference>
<dbReference type="PANTHER" id="PTHR34002">
    <property type="entry name" value="BLR1656 PROTEIN"/>
    <property type="match status" value="1"/>
</dbReference>
<evidence type="ECO:0000313" key="5">
    <source>
        <dbReference type="Proteomes" id="UP001050691"/>
    </source>
</evidence>
<evidence type="ECO:0000256" key="2">
    <source>
        <dbReference type="RuleBase" id="RU361163"/>
    </source>
</evidence>
<name>A0AAV5AB12_9AGAM</name>
<keyword evidence="3" id="KW-0732">Signal</keyword>
<dbReference type="InterPro" id="IPR002594">
    <property type="entry name" value="GH12"/>
</dbReference>
<gene>
    <name evidence="4" type="ORF">Clacol_005110</name>
</gene>
<proteinExistence type="inferred from homology"/>
<keyword evidence="2" id="KW-0119">Carbohydrate metabolism</keyword>
<dbReference type="EMBL" id="BPWL01000006">
    <property type="protein sequence ID" value="GJJ10882.1"/>
    <property type="molecule type" value="Genomic_DNA"/>
</dbReference>
<protein>
    <recommendedName>
        <fullName evidence="6">Glycoside hydrolase family 12 protein</fullName>
    </recommendedName>
</protein>
<keyword evidence="2" id="KW-0378">Hydrolase</keyword>
<keyword evidence="2" id="KW-0624">Polysaccharide degradation</keyword>
<evidence type="ECO:0008006" key="6">
    <source>
        <dbReference type="Google" id="ProtNLM"/>
    </source>
</evidence>
<dbReference type="Pfam" id="PF01670">
    <property type="entry name" value="Glyco_hydro_12"/>
    <property type="match status" value="1"/>
</dbReference>
<evidence type="ECO:0000313" key="4">
    <source>
        <dbReference type="EMBL" id="GJJ10882.1"/>
    </source>
</evidence>
<dbReference type="SUPFAM" id="SSF49899">
    <property type="entry name" value="Concanavalin A-like lectins/glucanases"/>
    <property type="match status" value="1"/>
</dbReference>
<dbReference type="Proteomes" id="UP001050691">
    <property type="component" value="Unassembled WGS sequence"/>
</dbReference>
<dbReference type="AlphaFoldDB" id="A0AAV5AB12"/>
<reference evidence="4" key="1">
    <citation type="submission" date="2021-10" db="EMBL/GenBank/DDBJ databases">
        <title>De novo Genome Assembly of Clathrus columnatus (Basidiomycota, Fungi) Using Illumina and Nanopore Sequence Data.</title>
        <authorList>
            <person name="Ogiso-Tanaka E."/>
            <person name="Itagaki H."/>
            <person name="Hosoya T."/>
            <person name="Hosaka K."/>
        </authorList>
    </citation>
    <scope>NUCLEOTIDE SEQUENCE</scope>
    <source>
        <strain evidence="4">MO-923</strain>
    </source>
</reference>
<keyword evidence="2" id="KW-0326">Glycosidase</keyword>
<feature type="signal peptide" evidence="3">
    <location>
        <begin position="1"/>
        <end position="15"/>
    </location>
</feature>
<dbReference type="GO" id="GO:0008810">
    <property type="term" value="F:cellulase activity"/>
    <property type="evidence" value="ECO:0007669"/>
    <property type="project" value="InterPro"/>
</dbReference>
<comment type="caution">
    <text evidence="4">The sequence shown here is derived from an EMBL/GenBank/DDBJ whole genome shotgun (WGS) entry which is preliminary data.</text>
</comment>
<dbReference type="PANTHER" id="PTHR34002:SF9">
    <property type="entry name" value="XYLOGLUCAN-SPECIFIC ENDO-BETA-1,4-GLUCANASE A"/>
    <property type="match status" value="1"/>
</dbReference>
<sequence length="323" mass="34563">MKIFALLGLLPILHAETSPILTSEVDTSSHCGQWDTVTAGNYELILDQWGASGATSGTDCAQITSLNGDTIAWKTTSSWAGGTGVKSFTNIQLNEGINKQLSAISKMPAVWDWSISSTNIVADVAFDLFTSNSAGGSNVNEIMIWLANFNAGPISSQYGSNGQPVPAASNINLGGHTWNLYSGSNGANNVFSFLPTSGTITSFNADIFPFFQYLIQHEESAVTSSQYLVTAQAGTEATSGNATLITSSYSRSIRQYHEDTLIATPLGISSQGMLESKQPQLNLRAYLKSSSAFGIPFRDPWGFQETFHEWVSGALPQCFRGPA</sequence>
<evidence type="ECO:0000256" key="1">
    <source>
        <dbReference type="ARBA" id="ARBA00005519"/>
    </source>
</evidence>
<accession>A0AAV5AB12</accession>
<keyword evidence="5" id="KW-1185">Reference proteome</keyword>
<dbReference type="GO" id="GO:0000272">
    <property type="term" value="P:polysaccharide catabolic process"/>
    <property type="evidence" value="ECO:0007669"/>
    <property type="project" value="UniProtKB-KW"/>
</dbReference>
<dbReference type="InterPro" id="IPR013319">
    <property type="entry name" value="GH11/12"/>
</dbReference>
<organism evidence="4 5">
    <name type="scientific">Clathrus columnatus</name>
    <dbReference type="NCBI Taxonomy" id="1419009"/>
    <lineage>
        <taxon>Eukaryota</taxon>
        <taxon>Fungi</taxon>
        <taxon>Dikarya</taxon>
        <taxon>Basidiomycota</taxon>
        <taxon>Agaricomycotina</taxon>
        <taxon>Agaricomycetes</taxon>
        <taxon>Phallomycetidae</taxon>
        <taxon>Phallales</taxon>
        <taxon>Clathraceae</taxon>
        <taxon>Clathrus</taxon>
    </lineage>
</organism>